<protein>
    <recommendedName>
        <fullName evidence="2">tRNA-binding domain-containing protein</fullName>
    </recommendedName>
</protein>
<organism evidence="1">
    <name type="scientific">marine sediment metagenome</name>
    <dbReference type="NCBI Taxonomy" id="412755"/>
    <lineage>
        <taxon>unclassified sequences</taxon>
        <taxon>metagenomes</taxon>
        <taxon>ecological metagenomes</taxon>
    </lineage>
</organism>
<dbReference type="AlphaFoldDB" id="X1VC03"/>
<feature type="non-terminal residue" evidence="1">
    <location>
        <position position="1"/>
    </location>
</feature>
<evidence type="ECO:0008006" key="2">
    <source>
        <dbReference type="Google" id="ProtNLM"/>
    </source>
</evidence>
<name>X1VC03_9ZZZZ</name>
<proteinExistence type="predicted"/>
<sequence>ESNGMMLATKDDKTLAVLMPEKEVKVGSPIS</sequence>
<accession>X1VC03</accession>
<dbReference type="EMBL" id="BARW01028854">
    <property type="protein sequence ID" value="GAJ03595.1"/>
    <property type="molecule type" value="Genomic_DNA"/>
</dbReference>
<reference evidence="1" key="1">
    <citation type="journal article" date="2014" name="Front. Microbiol.">
        <title>High frequency of phylogenetically diverse reductive dehalogenase-homologous genes in deep subseafloor sedimentary metagenomes.</title>
        <authorList>
            <person name="Kawai M."/>
            <person name="Futagami T."/>
            <person name="Toyoda A."/>
            <person name="Takaki Y."/>
            <person name="Nishi S."/>
            <person name="Hori S."/>
            <person name="Arai W."/>
            <person name="Tsubouchi T."/>
            <person name="Morono Y."/>
            <person name="Uchiyama I."/>
            <person name="Ito T."/>
            <person name="Fujiyama A."/>
            <person name="Inagaki F."/>
            <person name="Takami H."/>
        </authorList>
    </citation>
    <scope>NUCLEOTIDE SEQUENCE</scope>
    <source>
        <strain evidence="1">Expedition CK06-06</strain>
    </source>
</reference>
<gene>
    <name evidence="1" type="ORF">S12H4_46498</name>
</gene>
<evidence type="ECO:0000313" key="1">
    <source>
        <dbReference type="EMBL" id="GAJ03595.1"/>
    </source>
</evidence>
<comment type="caution">
    <text evidence="1">The sequence shown here is derived from an EMBL/GenBank/DDBJ whole genome shotgun (WGS) entry which is preliminary data.</text>
</comment>